<dbReference type="AlphaFoldDB" id="A0A1F6TIF0"/>
<dbReference type="Proteomes" id="UP000177925">
    <property type="component" value="Unassembled WGS sequence"/>
</dbReference>
<evidence type="ECO:0000313" key="3">
    <source>
        <dbReference type="Proteomes" id="UP000177925"/>
    </source>
</evidence>
<evidence type="ECO:0000313" key="2">
    <source>
        <dbReference type="EMBL" id="OGI44859.1"/>
    </source>
</evidence>
<feature type="signal peptide" evidence="1">
    <location>
        <begin position="1"/>
        <end position="26"/>
    </location>
</feature>
<dbReference type="Pfam" id="PF10048">
    <property type="entry name" value="DUF2282"/>
    <property type="match status" value="1"/>
</dbReference>
<sequence>MKHTSALIAGAVTGLIALSASTPALAAAEKMEKCYGVVKAGKNDCQTSVSACAGSATKDSQKDAWIYLPKGSCEKLVGGSLSAAKVDKKK</sequence>
<accession>A0A1F6TIF0</accession>
<gene>
    <name evidence="2" type="ORF">A2150_01275</name>
</gene>
<dbReference type="STRING" id="1817758.A2150_01275"/>
<feature type="chain" id="PRO_5009526699" description="Signal peptidase" evidence="1">
    <location>
        <begin position="27"/>
        <end position="90"/>
    </location>
</feature>
<reference evidence="2 3" key="1">
    <citation type="journal article" date="2016" name="Nat. Commun.">
        <title>Thousands of microbial genomes shed light on interconnected biogeochemical processes in an aquifer system.</title>
        <authorList>
            <person name="Anantharaman K."/>
            <person name="Brown C.T."/>
            <person name="Hug L.A."/>
            <person name="Sharon I."/>
            <person name="Castelle C.J."/>
            <person name="Probst A.J."/>
            <person name="Thomas B.C."/>
            <person name="Singh A."/>
            <person name="Wilkins M.J."/>
            <person name="Karaoz U."/>
            <person name="Brodie E.L."/>
            <person name="Williams K.H."/>
            <person name="Hubbard S.S."/>
            <person name="Banfield J.F."/>
        </authorList>
    </citation>
    <scope>NUCLEOTIDE SEQUENCE [LARGE SCALE GENOMIC DNA]</scope>
</reference>
<dbReference type="InterPro" id="IPR018740">
    <property type="entry name" value="DUF2282_membr"/>
</dbReference>
<evidence type="ECO:0008006" key="4">
    <source>
        <dbReference type="Google" id="ProtNLM"/>
    </source>
</evidence>
<evidence type="ECO:0000256" key="1">
    <source>
        <dbReference type="SAM" id="SignalP"/>
    </source>
</evidence>
<protein>
    <recommendedName>
        <fullName evidence="4">Signal peptidase</fullName>
    </recommendedName>
</protein>
<proteinExistence type="predicted"/>
<keyword evidence="1" id="KW-0732">Signal</keyword>
<name>A0A1F6TIF0_9PROT</name>
<dbReference type="EMBL" id="MFSS01000009">
    <property type="protein sequence ID" value="OGI44859.1"/>
    <property type="molecule type" value="Genomic_DNA"/>
</dbReference>
<organism evidence="2 3">
    <name type="scientific">Candidatus Muproteobacteria bacterium RBG_16_64_11</name>
    <dbReference type="NCBI Taxonomy" id="1817758"/>
    <lineage>
        <taxon>Bacteria</taxon>
        <taxon>Pseudomonadati</taxon>
        <taxon>Pseudomonadota</taxon>
        <taxon>Candidatus Muproteobacteria</taxon>
    </lineage>
</organism>
<comment type="caution">
    <text evidence="2">The sequence shown here is derived from an EMBL/GenBank/DDBJ whole genome shotgun (WGS) entry which is preliminary data.</text>
</comment>